<accession>A0AAE9F690</accession>
<sequence>MRLFLIFSFFFSFQCSDENWFQTKCDQKCIFQLGSLDSNNLNLFPKNCSSICADLVIDEDSNLTEKELIPTFKNVKTIFGTIIISRTNLTSLKFLAGLVSLECDEIPSDSDYKSGFIDLLTFSRFQKNFCFNPNPKNGLKLYKDFEMTEIGMLKWTNTTCSVEVEMYKTFSNFNVPNLKNFNSSDPSEHKIYIQYDYFGIISQNYVCFSLEETSSFYGAENVVMSYQNQKYCDHSSSTVLGEQFCNVSENENIKNLEENCQRIFGILKIGPGDEKFVYKLKNVTWIYGQLIIENTNLTSINFLNNLGFVISFDNYWKRSSLQILQNKNLMEIKLPNLKKVLGECNPFVITGNNGNFANF</sequence>
<keyword evidence="4" id="KW-1185">Reference proteome</keyword>
<protein>
    <recommendedName>
        <fullName evidence="2">Receptor L-domain domain-containing protein</fullName>
    </recommendedName>
</protein>
<dbReference type="InterPro" id="IPR036941">
    <property type="entry name" value="Rcpt_L-dom_sf"/>
</dbReference>
<dbReference type="Proteomes" id="UP000829354">
    <property type="component" value="Chromosome V"/>
</dbReference>
<dbReference type="PANTHER" id="PTHR21662:SF59">
    <property type="entry name" value="RECEPTOR PROTEIN-TYROSINE KINASE"/>
    <property type="match status" value="1"/>
</dbReference>
<reference evidence="3 4" key="1">
    <citation type="submission" date="2022-04" db="EMBL/GenBank/DDBJ databases">
        <title>Chromosome-level reference genomes for two strains of Caenorhabditis briggsae: an improved platform for comparative genomics.</title>
        <authorList>
            <person name="Stevens L."/>
            <person name="Andersen E."/>
        </authorList>
    </citation>
    <scope>NUCLEOTIDE SEQUENCE [LARGE SCALE GENOMIC DNA]</scope>
    <source>
        <strain evidence="3">VX34</strain>
        <tissue evidence="3">Whole-organism</tissue>
    </source>
</reference>
<feature type="domain" description="Receptor L-domain" evidence="2">
    <location>
        <begin position="259"/>
        <end position="355"/>
    </location>
</feature>
<dbReference type="Pfam" id="PF01030">
    <property type="entry name" value="Recep_L_domain"/>
    <property type="match status" value="2"/>
</dbReference>
<name>A0AAE9F690_CAEBR</name>
<dbReference type="AlphaFoldDB" id="A0AAE9F690"/>
<gene>
    <name evidence="3" type="ORF">L5515_007162</name>
</gene>
<feature type="chain" id="PRO_5042162202" description="Receptor L-domain domain-containing protein" evidence="1">
    <location>
        <begin position="17"/>
        <end position="359"/>
    </location>
</feature>
<evidence type="ECO:0000259" key="2">
    <source>
        <dbReference type="Pfam" id="PF01030"/>
    </source>
</evidence>
<dbReference type="SUPFAM" id="SSF52058">
    <property type="entry name" value="L domain-like"/>
    <property type="match status" value="2"/>
</dbReference>
<feature type="domain" description="Receptor L-domain" evidence="2">
    <location>
        <begin position="47"/>
        <end position="106"/>
    </location>
</feature>
<dbReference type="InterPro" id="IPR000494">
    <property type="entry name" value="Rcpt_L-dom"/>
</dbReference>
<feature type="signal peptide" evidence="1">
    <location>
        <begin position="1"/>
        <end position="16"/>
    </location>
</feature>
<evidence type="ECO:0000313" key="4">
    <source>
        <dbReference type="Proteomes" id="UP000829354"/>
    </source>
</evidence>
<evidence type="ECO:0000313" key="3">
    <source>
        <dbReference type="EMBL" id="UMM33838.1"/>
    </source>
</evidence>
<dbReference type="InterPro" id="IPR053079">
    <property type="entry name" value="SPS2_domain"/>
</dbReference>
<proteinExistence type="predicted"/>
<dbReference type="Gene3D" id="3.80.20.20">
    <property type="entry name" value="Receptor L-domain"/>
    <property type="match status" value="2"/>
</dbReference>
<organism evidence="3 4">
    <name type="scientific">Caenorhabditis briggsae</name>
    <dbReference type="NCBI Taxonomy" id="6238"/>
    <lineage>
        <taxon>Eukaryota</taxon>
        <taxon>Metazoa</taxon>
        <taxon>Ecdysozoa</taxon>
        <taxon>Nematoda</taxon>
        <taxon>Chromadorea</taxon>
        <taxon>Rhabditida</taxon>
        <taxon>Rhabditina</taxon>
        <taxon>Rhabditomorpha</taxon>
        <taxon>Rhabditoidea</taxon>
        <taxon>Rhabditidae</taxon>
        <taxon>Peloderinae</taxon>
        <taxon>Caenorhabditis</taxon>
    </lineage>
</organism>
<evidence type="ECO:0000256" key="1">
    <source>
        <dbReference type="SAM" id="SignalP"/>
    </source>
</evidence>
<dbReference type="EMBL" id="CP092624">
    <property type="protein sequence ID" value="UMM33838.1"/>
    <property type="molecule type" value="Genomic_DNA"/>
</dbReference>
<keyword evidence="1" id="KW-0732">Signal</keyword>
<dbReference type="PANTHER" id="PTHR21662">
    <property type="entry name" value="RECEPTOR PROTEIN-TYROSINE KINASE"/>
    <property type="match status" value="1"/>
</dbReference>